<evidence type="ECO:0000313" key="3">
    <source>
        <dbReference type="Proteomes" id="UP000445582"/>
    </source>
</evidence>
<protein>
    <submittedName>
        <fullName evidence="2">Uncharacterized protein</fullName>
    </submittedName>
</protein>
<dbReference type="AlphaFoldDB" id="A0A844YBS5"/>
<reference evidence="2 3" key="1">
    <citation type="submission" date="2019-12" db="EMBL/GenBank/DDBJ databases">
        <title>Genomic-based taxomic classification of the family Erythrobacteraceae.</title>
        <authorList>
            <person name="Xu L."/>
        </authorList>
    </citation>
    <scope>NUCLEOTIDE SEQUENCE [LARGE SCALE GENOMIC DNA]</scope>
    <source>
        <strain evidence="2 3">MCCC 1A09965</strain>
    </source>
</reference>
<dbReference type="OrthoDB" id="7428813at2"/>
<evidence type="ECO:0000313" key="2">
    <source>
        <dbReference type="EMBL" id="MXO61970.1"/>
    </source>
</evidence>
<proteinExistence type="predicted"/>
<feature type="region of interest" description="Disordered" evidence="1">
    <location>
        <begin position="1"/>
        <end position="58"/>
    </location>
</feature>
<keyword evidence="3" id="KW-1185">Reference proteome</keyword>
<feature type="compositionally biased region" description="Basic and acidic residues" evidence="1">
    <location>
        <begin position="28"/>
        <end position="50"/>
    </location>
</feature>
<comment type="caution">
    <text evidence="2">The sequence shown here is derived from an EMBL/GenBank/DDBJ whole genome shotgun (WGS) entry which is preliminary data.</text>
</comment>
<dbReference type="EMBL" id="WTYN01000001">
    <property type="protein sequence ID" value="MXO61970.1"/>
    <property type="molecule type" value="Genomic_DNA"/>
</dbReference>
<dbReference type="Proteomes" id="UP000445582">
    <property type="component" value="Unassembled WGS sequence"/>
</dbReference>
<name>A0A844YBS5_9SPHN</name>
<evidence type="ECO:0000256" key="1">
    <source>
        <dbReference type="SAM" id="MobiDB-lite"/>
    </source>
</evidence>
<sequence length="58" mass="6510">MSDKTPPSEPISDAEKFKPQNVQDGDMTDPKLMESRGKGPDTARGAEHHLQMKSMNRR</sequence>
<gene>
    <name evidence="2" type="ORF">GRI48_03000</name>
</gene>
<organism evidence="2 3">
    <name type="scientific">Qipengyuania oceanensis</name>
    <dbReference type="NCBI Taxonomy" id="1463597"/>
    <lineage>
        <taxon>Bacteria</taxon>
        <taxon>Pseudomonadati</taxon>
        <taxon>Pseudomonadota</taxon>
        <taxon>Alphaproteobacteria</taxon>
        <taxon>Sphingomonadales</taxon>
        <taxon>Erythrobacteraceae</taxon>
        <taxon>Qipengyuania</taxon>
    </lineage>
</organism>
<dbReference type="RefSeq" id="WP_160671199.1">
    <property type="nucleotide sequence ID" value="NZ_WTYN01000001.1"/>
</dbReference>
<accession>A0A844YBS5</accession>